<evidence type="ECO:0000313" key="2">
    <source>
        <dbReference type="Proteomes" id="UP001597362"/>
    </source>
</evidence>
<reference evidence="2" key="1">
    <citation type="journal article" date="2019" name="Int. J. Syst. Evol. Microbiol.">
        <title>The Global Catalogue of Microorganisms (GCM) 10K type strain sequencing project: providing services to taxonomists for standard genome sequencing and annotation.</title>
        <authorList>
            <consortium name="The Broad Institute Genomics Platform"/>
            <consortium name="The Broad Institute Genome Sequencing Center for Infectious Disease"/>
            <person name="Wu L."/>
            <person name="Ma J."/>
        </authorList>
    </citation>
    <scope>NUCLEOTIDE SEQUENCE [LARGE SCALE GENOMIC DNA]</scope>
    <source>
        <strain evidence="2">GH52</strain>
    </source>
</reference>
<accession>A0ABW4YJI3</accession>
<gene>
    <name evidence="1" type="ORF">ACFSJH_08060</name>
</gene>
<sequence>MYKLVLIIAMMSVWITAHSIQIEQEMALKTVYLAKQAINRAAHAAAQQLDSSALSEGELRIDEEQAKEVAMLYLQRNLHLNSQGEPLPASFLQNPVKLLVFDIVNAEQSFPYHYVNTAYQYEVWLERPAVIIIGNIIYPQMFRTISSIDWTLKGTAQMTYFND</sequence>
<dbReference type="RefSeq" id="WP_377771081.1">
    <property type="nucleotide sequence ID" value="NZ_JBHUHO010000024.1"/>
</dbReference>
<evidence type="ECO:0000313" key="1">
    <source>
        <dbReference type="EMBL" id="MFD2115679.1"/>
    </source>
</evidence>
<protein>
    <submittedName>
        <fullName evidence="1">Uncharacterized protein</fullName>
    </submittedName>
</protein>
<proteinExistence type="predicted"/>
<dbReference type="Proteomes" id="UP001597362">
    <property type="component" value="Unassembled WGS sequence"/>
</dbReference>
<organism evidence="1 2">
    <name type="scientific">Paenibacillus yanchengensis</name>
    <dbReference type="NCBI Taxonomy" id="2035833"/>
    <lineage>
        <taxon>Bacteria</taxon>
        <taxon>Bacillati</taxon>
        <taxon>Bacillota</taxon>
        <taxon>Bacilli</taxon>
        <taxon>Bacillales</taxon>
        <taxon>Paenibacillaceae</taxon>
        <taxon>Paenibacillus</taxon>
    </lineage>
</organism>
<keyword evidence="2" id="KW-1185">Reference proteome</keyword>
<dbReference type="EMBL" id="JBHUHO010000024">
    <property type="protein sequence ID" value="MFD2115679.1"/>
    <property type="molecule type" value="Genomic_DNA"/>
</dbReference>
<comment type="caution">
    <text evidence="1">The sequence shown here is derived from an EMBL/GenBank/DDBJ whole genome shotgun (WGS) entry which is preliminary data.</text>
</comment>
<name>A0ABW4YJI3_9BACL</name>